<dbReference type="PANTHER" id="PTHR35093">
    <property type="entry name" value="OUTER MEMBRANE PROTEIN NMB0088-RELATED"/>
    <property type="match status" value="1"/>
</dbReference>
<comment type="caution">
    <text evidence="9">The sequence shown here is derived from an EMBL/GenBank/DDBJ whole genome shotgun (WGS) entry which is preliminary data.</text>
</comment>
<feature type="signal peptide" evidence="8">
    <location>
        <begin position="1"/>
        <end position="29"/>
    </location>
</feature>
<evidence type="ECO:0000256" key="6">
    <source>
        <dbReference type="ARBA" id="ARBA00023136"/>
    </source>
</evidence>
<evidence type="ECO:0000313" key="9">
    <source>
        <dbReference type="EMBL" id="RIA55518.1"/>
    </source>
</evidence>
<keyword evidence="10" id="KW-1185">Reference proteome</keyword>
<evidence type="ECO:0000256" key="3">
    <source>
        <dbReference type="ARBA" id="ARBA00022452"/>
    </source>
</evidence>
<keyword evidence="4" id="KW-0812">Transmembrane</keyword>
<dbReference type="GO" id="GO:0015483">
    <property type="term" value="F:long-chain fatty acid transporting porin activity"/>
    <property type="evidence" value="ECO:0007669"/>
    <property type="project" value="TreeGrafter"/>
</dbReference>
<evidence type="ECO:0000256" key="1">
    <source>
        <dbReference type="ARBA" id="ARBA00004571"/>
    </source>
</evidence>
<dbReference type="RefSeq" id="WP_170144312.1">
    <property type="nucleotide sequence ID" value="NZ_QXDF01000001.1"/>
</dbReference>
<evidence type="ECO:0000256" key="2">
    <source>
        <dbReference type="ARBA" id="ARBA00008163"/>
    </source>
</evidence>
<evidence type="ECO:0000256" key="5">
    <source>
        <dbReference type="ARBA" id="ARBA00022729"/>
    </source>
</evidence>
<name>A0A397Q3A1_9HYPH</name>
<reference evidence="9 10" key="1">
    <citation type="submission" date="2018-08" db="EMBL/GenBank/DDBJ databases">
        <title>Genomic Encyclopedia of Archaeal and Bacterial Type Strains, Phase II (KMG-II): from individual species to whole genera.</title>
        <authorList>
            <person name="Goeker M."/>
        </authorList>
    </citation>
    <scope>NUCLEOTIDE SEQUENCE [LARGE SCALE GENOMIC DNA]</scope>
    <source>
        <strain evidence="9 10">DSM 5002</strain>
    </source>
</reference>
<dbReference type="GO" id="GO:0009279">
    <property type="term" value="C:cell outer membrane"/>
    <property type="evidence" value="ECO:0007669"/>
    <property type="project" value="UniProtKB-SubCell"/>
</dbReference>
<dbReference type="AlphaFoldDB" id="A0A397Q3A1"/>
<accession>A0A397Q3A1</accession>
<comment type="similarity">
    <text evidence="2">Belongs to the OmpP1/FadL family.</text>
</comment>
<proteinExistence type="inferred from homology"/>
<dbReference type="Gene3D" id="2.40.160.60">
    <property type="entry name" value="Outer membrane protein transport protein (OMPP1/FadL/TodX)"/>
    <property type="match status" value="1"/>
</dbReference>
<keyword evidence="7" id="KW-0998">Cell outer membrane</keyword>
<dbReference type="PANTHER" id="PTHR35093:SF8">
    <property type="entry name" value="OUTER MEMBRANE PROTEIN NMB0088-RELATED"/>
    <property type="match status" value="1"/>
</dbReference>
<evidence type="ECO:0000313" key="10">
    <source>
        <dbReference type="Proteomes" id="UP000266273"/>
    </source>
</evidence>
<dbReference type="Proteomes" id="UP000266273">
    <property type="component" value="Unassembled WGS sequence"/>
</dbReference>
<keyword evidence="6" id="KW-0472">Membrane</keyword>
<sequence length="458" mass="47802">MPGGNAFKRWSVAGAALCAGLVASTSAHAGAFAIREQSSYYQGMSFAGAAAGDDLSAMFWNSAAAASAPGINVSAHAALVVPHREIEATGGALAAALEDDSGEIGDPTFVPATYANYQVSERLFLGVGLNSGYGFNTKPDNEDWAGSALAITSEVFSVNLNPNLAYQVTDELTVGVGAQVQYFDVRLRSGPATITDSSGAVIDTLPGRETEGDDWGVGATAGVIWNPMPGTRLGVGFRSAIEVELDGTCEGAGLSTFKAQGGASAISSSPGTGSLAACDAQSPDVTADLTLPELVTVGLSHQVSDRWRVLGTVEWSNWSRLGTVQIVNDESGEPVDALPLNYDDGWFFSGGVEYAYSPSTILRTGIGYEISPIYDETRDVLLPDNDRLWLSAGFSTKLSESTKLDFGYSHLFIEDGPVCEAEPDCGTLEAEGTGDIDIVTLGLTHNFGGPEPELEPLK</sequence>
<dbReference type="Pfam" id="PF03349">
    <property type="entry name" value="Toluene_X"/>
    <property type="match status" value="1"/>
</dbReference>
<feature type="chain" id="PRO_5017287842" evidence="8">
    <location>
        <begin position="30"/>
        <end position="458"/>
    </location>
</feature>
<protein>
    <submittedName>
        <fullName evidence="9">Long-chain fatty acid transport protein</fullName>
    </submittedName>
</protein>
<dbReference type="SUPFAM" id="SSF56935">
    <property type="entry name" value="Porins"/>
    <property type="match status" value="1"/>
</dbReference>
<evidence type="ECO:0000256" key="7">
    <source>
        <dbReference type="ARBA" id="ARBA00023237"/>
    </source>
</evidence>
<keyword evidence="5 8" id="KW-0732">Signal</keyword>
<evidence type="ECO:0000256" key="4">
    <source>
        <dbReference type="ARBA" id="ARBA00022692"/>
    </source>
</evidence>
<keyword evidence="3" id="KW-1134">Transmembrane beta strand</keyword>
<evidence type="ECO:0000256" key="8">
    <source>
        <dbReference type="SAM" id="SignalP"/>
    </source>
</evidence>
<dbReference type="InterPro" id="IPR005017">
    <property type="entry name" value="OMPP1/FadL/TodX"/>
</dbReference>
<comment type="subcellular location">
    <subcellularLocation>
        <location evidence="1">Cell outer membrane</location>
        <topology evidence="1">Multi-pass membrane protein</topology>
    </subcellularLocation>
</comment>
<gene>
    <name evidence="9" type="ORF">BXY53_0584</name>
</gene>
<organism evidence="9 10">
    <name type="scientific">Dichotomicrobium thermohalophilum</name>
    <dbReference type="NCBI Taxonomy" id="933063"/>
    <lineage>
        <taxon>Bacteria</taxon>
        <taxon>Pseudomonadati</taxon>
        <taxon>Pseudomonadota</taxon>
        <taxon>Alphaproteobacteria</taxon>
        <taxon>Hyphomicrobiales</taxon>
        <taxon>Hyphomicrobiaceae</taxon>
        <taxon>Dichotomicrobium</taxon>
    </lineage>
</organism>
<dbReference type="EMBL" id="QXDF01000001">
    <property type="protein sequence ID" value="RIA55518.1"/>
    <property type="molecule type" value="Genomic_DNA"/>
</dbReference>